<dbReference type="RefSeq" id="WP_006501767.1">
    <property type="nucleotide sequence ID" value="NZ_BAGZ01000004.1"/>
</dbReference>
<evidence type="ECO:0000256" key="1">
    <source>
        <dbReference type="ARBA" id="ARBA00009013"/>
    </source>
</evidence>
<gene>
    <name evidence="4" type="ORF">AUCHE_04_00560</name>
</gene>
<proteinExistence type="inferred from homology"/>
<organism evidence="4 5">
    <name type="scientific">Austwickia chelonae NBRC 105200</name>
    <dbReference type="NCBI Taxonomy" id="1184607"/>
    <lineage>
        <taxon>Bacteria</taxon>
        <taxon>Bacillati</taxon>
        <taxon>Actinomycetota</taxon>
        <taxon>Actinomycetes</taxon>
        <taxon>Micrococcales</taxon>
        <taxon>Dermatophilaceae</taxon>
        <taxon>Austwickia</taxon>
    </lineage>
</organism>
<keyword evidence="5" id="KW-1185">Reference proteome</keyword>
<dbReference type="eggNOG" id="COG1366">
    <property type="taxonomic scope" value="Bacteria"/>
</dbReference>
<dbReference type="InterPro" id="IPR036513">
    <property type="entry name" value="STAS_dom_sf"/>
</dbReference>
<reference evidence="4 5" key="1">
    <citation type="submission" date="2012-08" db="EMBL/GenBank/DDBJ databases">
        <title>Whole genome shotgun sequence of Austwickia chelonae NBRC 105200.</title>
        <authorList>
            <person name="Yoshida I."/>
            <person name="Hosoyama A."/>
            <person name="Tsuchikane K."/>
            <person name="Katsumata H."/>
            <person name="Ando Y."/>
            <person name="Ohji S."/>
            <person name="Hamada M."/>
            <person name="Tamura T."/>
            <person name="Yamazoe A."/>
            <person name="Yamazaki S."/>
            <person name="Fujita N."/>
        </authorList>
    </citation>
    <scope>NUCLEOTIDE SEQUENCE [LARGE SCALE GENOMIC DNA]</scope>
    <source>
        <strain evidence="4 5">NBRC 105200</strain>
    </source>
</reference>
<evidence type="ECO:0000256" key="2">
    <source>
        <dbReference type="RuleBase" id="RU003749"/>
    </source>
</evidence>
<dbReference type="PANTHER" id="PTHR33495:SF2">
    <property type="entry name" value="ANTI-SIGMA FACTOR ANTAGONIST TM_1081-RELATED"/>
    <property type="match status" value="1"/>
</dbReference>
<dbReference type="SUPFAM" id="SSF52091">
    <property type="entry name" value="SpoIIaa-like"/>
    <property type="match status" value="1"/>
</dbReference>
<feature type="domain" description="STAS" evidence="3">
    <location>
        <begin position="4"/>
        <end position="113"/>
    </location>
</feature>
<comment type="similarity">
    <text evidence="1 2">Belongs to the anti-sigma-factor antagonist family.</text>
</comment>
<name>K6VNU0_9MICO</name>
<dbReference type="PANTHER" id="PTHR33495">
    <property type="entry name" value="ANTI-SIGMA FACTOR ANTAGONIST TM_1081-RELATED-RELATED"/>
    <property type="match status" value="1"/>
</dbReference>
<sequence>MADLEVATREEDGIAVVSVSGDVDVSNAVRLRDGLDKVLVTGQSRLVVDLSGVPFMDSTGLGVLIGRLKVVRARRGSMRLVCAEPRMLRVLSITGLDTVFPMYATVEEAVRSFPAEDVS</sequence>
<dbReference type="GO" id="GO:0043856">
    <property type="term" value="F:anti-sigma factor antagonist activity"/>
    <property type="evidence" value="ECO:0007669"/>
    <property type="project" value="InterPro"/>
</dbReference>
<dbReference type="EMBL" id="BAGZ01000004">
    <property type="protein sequence ID" value="GAB77015.1"/>
    <property type="molecule type" value="Genomic_DNA"/>
</dbReference>
<dbReference type="NCBIfam" id="TIGR00377">
    <property type="entry name" value="ant_ant_sig"/>
    <property type="match status" value="1"/>
</dbReference>
<dbReference type="InterPro" id="IPR002645">
    <property type="entry name" value="STAS_dom"/>
</dbReference>
<dbReference type="Pfam" id="PF01740">
    <property type="entry name" value="STAS"/>
    <property type="match status" value="1"/>
</dbReference>
<evidence type="ECO:0000259" key="3">
    <source>
        <dbReference type="PROSITE" id="PS50801"/>
    </source>
</evidence>
<dbReference type="STRING" id="100225.SAMN05421595_2153"/>
<protein>
    <recommendedName>
        <fullName evidence="2">Anti-sigma factor antagonist</fullName>
    </recommendedName>
</protein>
<dbReference type="Gene3D" id="3.30.750.24">
    <property type="entry name" value="STAS domain"/>
    <property type="match status" value="1"/>
</dbReference>
<evidence type="ECO:0000313" key="4">
    <source>
        <dbReference type="EMBL" id="GAB77015.1"/>
    </source>
</evidence>
<accession>K6VNU0</accession>
<dbReference type="CDD" id="cd07043">
    <property type="entry name" value="STAS_anti-anti-sigma_factors"/>
    <property type="match status" value="1"/>
</dbReference>
<dbReference type="PROSITE" id="PS50801">
    <property type="entry name" value="STAS"/>
    <property type="match status" value="1"/>
</dbReference>
<dbReference type="OrthoDB" id="9793697at2"/>
<dbReference type="InterPro" id="IPR003658">
    <property type="entry name" value="Anti-sigma_ant"/>
</dbReference>
<dbReference type="Proteomes" id="UP000008495">
    <property type="component" value="Unassembled WGS sequence"/>
</dbReference>
<dbReference type="AlphaFoldDB" id="K6VNU0"/>
<comment type="caution">
    <text evidence="4">The sequence shown here is derived from an EMBL/GenBank/DDBJ whole genome shotgun (WGS) entry which is preliminary data.</text>
</comment>
<evidence type="ECO:0000313" key="5">
    <source>
        <dbReference type="Proteomes" id="UP000008495"/>
    </source>
</evidence>